<accession>A0A9W6UJW1</accession>
<reference evidence="1" key="1">
    <citation type="submission" date="2023-02" db="EMBL/GenBank/DDBJ databases">
        <title>Nocardiopsis ansamitocini NBRC 112285.</title>
        <authorList>
            <person name="Ichikawa N."/>
            <person name="Sato H."/>
            <person name="Tonouchi N."/>
        </authorList>
    </citation>
    <scope>NUCLEOTIDE SEQUENCE</scope>
    <source>
        <strain evidence="1">NBRC 112285</strain>
    </source>
</reference>
<proteinExistence type="predicted"/>
<protein>
    <submittedName>
        <fullName evidence="1">Uncharacterized protein</fullName>
    </submittedName>
</protein>
<evidence type="ECO:0000313" key="2">
    <source>
        <dbReference type="Proteomes" id="UP001165092"/>
    </source>
</evidence>
<gene>
    <name evidence="1" type="ORF">Nans01_28210</name>
</gene>
<dbReference type="RefSeq" id="WP_285759947.1">
    <property type="nucleotide sequence ID" value="NZ_BSQG01000004.1"/>
</dbReference>
<comment type="caution">
    <text evidence="1">The sequence shown here is derived from an EMBL/GenBank/DDBJ whole genome shotgun (WGS) entry which is preliminary data.</text>
</comment>
<sequence>MGAHLLGVLGDTRGAALFYGEAAAPIADKANKVEERSLPECAGRLA</sequence>
<organism evidence="1 2">
    <name type="scientific">Nocardiopsis ansamitocini</name>
    <dbReference type="NCBI Taxonomy" id="1670832"/>
    <lineage>
        <taxon>Bacteria</taxon>
        <taxon>Bacillati</taxon>
        <taxon>Actinomycetota</taxon>
        <taxon>Actinomycetes</taxon>
        <taxon>Streptosporangiales</taxon>
        <taxon>Nocardiopsidaceae</taxon>
        <taxon>Nocardiopsis</taxon>
    </lineage>
</organism>
<keyword evidence="2" id="KW-1185">Reference proteome</keyword>
<dbReference type="AlphaFoldDB" id="A0A9W6UJW1"/>
<evidence type="ECO:0000313" key="1">
    <source>
        <dbReference type="EMBL" id="GLU48470.1"/>
    </source>
</evidence>
<dbReference type="EMBL" id="BSQG01000004">
    <property type="protein sequence ID" value="GLU48470.1"/>
    <property type="molecule type" value="Genomic_DNA"/>
</dbReference>
<dbReference type="Proteomes" id="UP001165092">
    <property type="component" value="Unassembled WGS sequence"/>
</dbReference>
<name>A0A9W6UJW1_9ACTN</name>